<dbReference type="InterPro" id="IPR027417">
    <property type="entry name" value="P-loop_NTPase"/>
</dbReference>
<dbReference type="PANTHER" id="PTHR23408:SF3">
    <property type="entry name" value="METHYLMALONIC ACIDURIA TYPE A PROTEIN, MITOCHONDRIAL"/>
    <property type="match status" value="1"/>
</dbReference>
<evidence type="ECO:0000256" key="2">
    <source>
        <dbReference type="SAM" id="MobiDB-lite"/>
    </source>
</evidence>
<feature type="region of interest" description="Disordered" evidence="2">
    <location>
        <begin position="26"/>
        <end position="57"/>
    </location>
</feature>
<dbReference type="EMBL" id="LN890656">
    <property type="protein sequence ID" value="CUS05932.1"/>
    <property type="molecule type" value="Genomic_DNA"/>
</dbReference>
<dbReference type="GO" id="GO:0005525">
    <property type="term" value="F:GTP binding"/>
    <property type="evidence" value="ECO:0007669"/>
    <property type="project" value="InterPro"/>
</dbReference>
<proteinExistence type="inferred from homology"/>
<reference evidence="3" key="1">
    <citation type="submission" date="2016-01" db="EMBL/GenBank/DDBJ databases">
        <authorList>
            <person name="Mcilroy J.S."/>
            <person name="Karst M S."/>
            <person name="Albertsen M."/>
        </authorList>
    </citation>
    <scope>NUCLEOTIDE SEQUENCE</scope>
    <source>
        <strain evidence="3">Cfx-K</strain>
    </source>
</reference>
<dbReference type="EC" id="3.6.-.-" evidence="3"/>
<accession>A0A160T7H2</accession>
<gene>
    <name evidence="3" type="ORF">CFX0092_B0398</name>
</gene>
<sequence>MPPDRSRKPEWTPDDGGEAFAARVLPGVAGGHDGLPSLATDADATPGVPAERPTRRPLSEDEYVNGVLAGDRAVLARAITLIESNAPAHLAQSQAVLRRLLPHSGRAIRLGITGVPGAGKSTLIEALGMKLIADGHRLGVLAIDPTSSLTGGSILGDKTRMEELSRRPEAFIRPSPAGGVLGGVARKTRETMLVCEAAGFDVIIVETVGAGQNEITVRSMVDFFLLVLIPGAGDELQGIKKGVVELADAIAINKADGDNRIRAEAARAEYNRALHYLTPAGDWRPRAYTCSAVSGEGIEALWQVIGRFRQRATESGAFEARRRAQARDWLRALVDEGIRAAFYDRPVVRAALAEVEAAVMDGTLPATTAAQQLLALLEE</sequence>
<keyword evidence="3" id="KW-0378">Hydrolase</keyword>
<dbReference type="InterPro" id="IPR005129">
    <property type="entry name" value="GTPase_ArgK"/>
</dbReference>
<dbReference type="AlphaFoldDB" id="A0A160T7H2"/>
<dbReference type="OrthoDB" id="9778292at2"/>
<dbReference type="Gene3D" id="3.40.50.300">
    <property type="entry name" value="P-loop containing nucleotide triphosphate hydrolases"/>
    <property type="match status" value="1"/>
</dbReference>
<dbReference type="CDD" id="cd03114">
    <property type="entry name" value="MMAA-like"/>
    <property type="match status" value="1"/>
</dbReference>
<dbReference type="PANTHER" id="PTHR23408">
    <property type="entry name" value="METHYLMALONYL-COA MUTASE"/>
    <property type="match status" value="1"/>
</dbReference>
<dbReference type="GO" id="GO:0005737">
    <property type="term" value="C:cytoplasm"/>
    <property type="evidence" value="ECO:0007669"/>
    <property type="project" value="TreeGrafter"/>
</dbReference>
<protein>
    <submittedName>
        <fullName evidence="3">GTPase CC_2483</fullName>
        <ecNumber evidence="3">3.6.-.-</ecNumber>
    </submittedName>
</protein>
<comment type="similarity">
    <text evidence="1">Belongs to the SIMIBI class G3E GTPase family. ArgK/MeaB subfamily.</text>
</comment>
<evidence type="ECO:0000313" key="4">
    <source>
        <dbReference type="Proteomes" id="UP000215027"/>
    </source>
</evidence>
<dbReference type="Pfam" id="PF03308">
    <property type="entry name" value="MeaB"/>
    <property type="match status" value="1"/>
</dbReference>
<organism evidence="3 4">
    <name type="scientific">Candidatus Promineifilum breve</name>
    <dbReference type="NCBI Taxonomy" id="1806508"/>
    <lineage>
        <taxon>Bacteria</taxon>
        <taxon>Bacillati</taxon>
        <taxon>Chloroflexota</taxon>
        <taxon>Ardenticatenia</taxon>
        <taxon>Candidatus Promineifilales</taxon>
        <taxon>Candidatus Promineifilaceae</taxon>
        <taxon>Candidatus Promineifilum</taxon>
    </lineage>
</organism>
<dbReference type="RefSeq" id="WP_095045277.1">
    <property type="nucleotide sequence ID" value="NZ_LN890656.1"/>
</dbReference>
<dbReference type="Gene3D" id="1.10.287.130">
    <property type="match status" value="1"/>
</dbReference>
<dbReference type="Gene3D" id="1.20.5.170">
    <property type="match status" value="1"/>
</dbReference>
<keyword evidence="4" id="KW-1185">Reference proteome</keyword>
<dbReference type="NCBIfam" id="NF006958">
    <property type="entry name" value="PRK09435.1"/>
    <property type="match status" value="1"/>
</dbReference>
<dbReference type="SUPFAM" id="SSF52540">
    <property type="entry name" value="P-loop containing nucleoside triphosphate hydrolases"/>
    <property type="match status" value="1"/>
</dbReference>
<evidence type="ECO:0000256" key="1">
    <source>
        <dbReference type="ARBA" id="ARBA00009625"/>
    </source>
</evidence>
<dbReference type="NCBIfam" id="TIGR00750">
    <property type="entry name" value="lao"/>
    <property type="match status" value="1"/>
</dbReference>
<dbReference type="Proteomes" id="UP000215027">
    <property type="component" value="Chromosome II"/>
</dbReference>
<evidence type="ECO:0000313" key="3">
    <source>
        <dbReference type="EMBL" id="CUS05932.1"/>
    </source>
</evidence>
<name>A0A160T7H2_9CHLR</name>
<dbReference type="KEGG" id="pbf:CFX0092_B0398"/>
<dbReference type="GO" id="GO:0003924">
    <property type="term" value="F:GTPase activity"/>
    <property type="evidence" value="ECO:0007669"/>
    <property type="project" value="InterPro"/>
</dbReference>